<evidence type="ECO:0000256" key="1">
    <source>
        <dbReference type="ARBA" id="ARBA00004651"/>
    </source>
</evidence>
<evidence type="ECO:0000256" key="5">
    <source>
        <dbReference type="SAM" id="Phobius"/>
    </source>
</evidence>
<dbReference type="Gene3D" id="1.20.1250.20">
    <property type="entry name" value="MFS general substrate transporter like domains"/>
    <property type="match status" value="1"/>
</dbReference>
<evidence type="ECO:0000256" key="3">
    <source>
        <dbReference type="ARBA" id="ARBA00022989"/>
    </source>
</evidence>
<organism evidence="7 8">
    <name type="scientific">Nocardioides renjunii</name>
    <dbReference type="NCBI Taxonomy" id="3095075"/>
    <lineage>
        <taxon>Bacteria</taxon>
        <taxon>Bacillati</taxon>
        <taxon>Actinomycetota</taxon>
        <taxon>Actinomycetes</taxon>
        <taxon>Propionibacteriales</taxon>
        <taxon>Nocardioidaceae</taxon>
        <taxon>Nocardioides</taxon>
    </lineage>
</organism>
<feature type="transmembrane region" description="Helical" evidence="5">
    <location>
        <begin position="150"/>
        <end position="173"/>
    </location>
</feature>
<dbReference type="InterPro" id="IPR052714">
    <property type="entry name" value="MFS_Exporter"/>
</dbReference>
<dbReference type="InterPro" id="IPR036259">
    <property type="entry name" value="MFS_trans_sf"/>
</dbReference>
<proteinExistence type="predicted"/>
<keyword evidence="3 5" id="KW-1133">Transmembrane helix</keyword>
<dbReference type="Proteomes" id="UP001291999">
    <property type="component" value="Unassembled WGS sequence"/>
</dbReference>
<dbReference type="InterPro" id="IPR020846">
    <property type="entry name" value="MFS_dom"/>
</dbReference>
<evidence type="ECO:0000256" key="2">
    <source>
        <dbReference type="ARBA" id="ARBA00022692"/>
    </source>
</evidence>
<dbReference type="PANTHER" id="PTHR23531">
    <property type="entry name" value="QUINOLENE RESISTANCE PROTEIN NORA"/>
    <property type="match status" value="1"/>
</dbReference>
<accession>A0ABU5KGJ6</accession>
<evidence type="ECO:0000313" key="7">
    <source>
        <dbReference type="EMBL" id="MDZ5663579.1"/>
    </source>
</evidence>
<reference evidence="7 8" key="1">
    <citation type="submission" date="2023-11" db="EMBL/GenBank/DDBJ databases">
        <title>Novel species in genus Nocardioides.</title>
        <authorList>
            <person name="Zhou H."/>
        </authorList>
    </citation>
    <scope>NUCLEOTIDE SEQUENCE [LARGE SCALE GENOMIC DNA]</scope>
    <source>
        <strain evidence="7 8">S-58</strain>
    </source>
</reference>
<evidence type="ECO:0000313" key="8">
    <source>
        <dbReference type="Proteomes" id="UP001291999"/>
    </source>
</evidence>
<protein>
    <submittedName>
        <fullName evidence="7">MFS transporter</fullName>
    </submittedName>
</protein>
<feature type="transmembrane region" description="Helical" evidence="5">
    <location>
        <begin position="359"/>
        <end position="381"/>
    </location>
</feature>
<feature type="transmembrane region" description="Helical" evidence="5">
    <location>
        <begin position="179"/>
        <end position="204"/>
    </location>
</feature>
<name>A0ABU5KGJ6_9ACTN</name>
<comment type="subcellular location">
    <subcellularLocation>
        <location evidence="1">Cell membrane</location>
        <topology evidence="1">Multi-pass membrane protein</topology>
    </subcellularLocation>
</comment>
<dbReference type="SUPFAM" id="SSF103473">
    <property type="entry name" value="MFS general substrate transporter"/>
    <property type="match status" value="1"/>
</dbReference>
<keyword evidence="4 5" id="KW-0472">Membrane</keyword>
<dbReference type="PANTHER" id="PTHR23531:SF1">
    <property type="entry name" value="QUINOLENE RESISTANCE PROTEIN NORA"/>
    <property type="match status" value="1"/>
</dbReference>
<sequence length="423" mass="42746">MGANTGGALDAQGGAPGLLPGVRPAAVLAVLASALGISTAYGMLLLLPLYVLALGGSEAGFGLVLSAAVVPAALALMLLSRHPEALRPQWVQASAIAVFGVTAAATSTVREGWEPLVAVGVLLGTAWAVVYTVMPMVVNEMVTDSGRVTYFGYLTGTQQVGIGTGPVLAGWLVTTSLGFRGTFVVAGLVCAAAVVATVVAALLAPDRRGTGSGSEPGGSAGHDVGLLSAAGTIARSPVGPWLVVIALFACLFTTMTQFQTTFAGDRGLDYSVFYVAYTVAVIAVRFVVAPWVRRFDQTRVIAVAITVMLAAVASFLAVGSDPLAYATASAAMGLGYGLALPATQAHAVAVSPESTAARVLPVAGLVFQVAILGFPVVVGWMVVSVGYGLLFAVLVAFASAQALIAWRQVAVRRRGSTGSAPGS</sequence>
<feature type="transmembrane region" description="Helical" evidence="5">
    <location>
        <begin position="300"/>
        <end position="318"/>
    </location>
</feature>
<feature type="transmembrane region" description="Helical" evidence="5">
    <location>
        <begin position="59"/>
        <end position="78"/>
    </location>
</feature>
<evidence type="ECO:0000259" key="6">
    <source>
        <dbReference type="PROSITE" id="PS50850"/>
    </source>
</evidence>
<dbReference type="EMBL" id="JAXQPW010000007">
    <property type="protein sequence ID" value="MDZ5663579.1"/>
    <property type="molecule type" value="Genomic_DNA"/>
</dbReference>
<keyword evidence="2 5" id="KW-0812">Transmembrane</keyword>
<feature type="transmembrane region" description="Helical" evidence="5">
    <location>
        <begin position="387"/>
        <end position="406"/>
    </location>
</feature>
<feature type="domain" description="Major facilitator superfamily (MFS) profile" evidence="6">
    <location>
        <begin position="22"/>
        <end position="413"/>
    </location>
</feature>
<comment type="caution">
    <text evidence="7">The sequence shown here is derived from an EMBL/GenBank/DDBJ whole genome shotgun (WGS) entry which is preliminary data.</text>
</comment>
<dbReference type="Pfam" id="PF07690">
    <property type="entry name" value="MFS_1"/>
    <property type="match status" value="1"/>
</dbReference>
<keyword evidence="8" id="KW-1185">Reference proteome</keyword>
<feature type="transmembrane region" description="Helical" evidence="5">
    <location>
        <begin position="324"/>
        <end position="347"/>
    </location>
</feature>
<dbReference type="InterPro" id="IPR011701">
    <property type="entry name" value="MFS"/>
</dbReference>
<dbReference type="PROSITE" id="PS50850">
    <property type="entry name" value="MFS"/>
    <property type="match status" value="1"/>
</dbReference>
<feature type="transmembrane region" description="Helical" evidence="5">
    <location>
        <begin position="115"/>
        <end position="138"/>
    </location>
</feature>
<dbReference type="RefSeq" id="WP_322425326.1">
    <property type="nucleotide sequence ID" value="NZ_JAXQPW010000007.1"/>
</dbReference>
<feature type="transmembrane region" description="Helical" evidence="5">
    <location>
        <begin position="270"/>
        <end position="288"/>
    </location>
</feature>
<gene>
    <name evidence="7" type="ORF">SFC79_17525</name>
</gene>
<feature type="transmembrane region" description="Helical" evidence="5">
    <location>
        <begin position="238"/>
        <end position="258"/>
    </location>
</feature>
<feature type="transmembrane region" description="Helical" evidence="5">
    <location>
        <begin position="26"/>
        <end position="53"/>
    </location>
</feature>
<evidence type="ECO:0000256" key="4">
    <source>
        <dbReference type="ARBA" id="ARBA00023136"/>
    </source>
</evidence>